<evidence type="ECO:0000313" key="2">
    <source>
        <dbReference type="EMBL" id="GAF27008.1"/>
    </source>
</evidence>
<sequence>MVEEGGSFFGPKKGGQESSLGFTFPGGNIAFILFLILILLFFGDN</sequence>
<name>A0A0S6UHV9_NEOTH</name>
<protein>
    <submittedName>
        <fullName evidence="2">Uncharacterized protein</fullName>
    </submittedName>
</protein>
<proteinExistence type="predicted"/>
<accession>A0A0S6UHV9</accession>
<dbReference type="AlphaFoldDB" id="A0A0S6UHV9"/>
<dbReference type="GeneID" id="45618664"/>
<keyword evidence="1" id="KW-1133">Transmembrane helix</keyword>
<reference evidence="2" key="1">
    <citation type="journal article" date="2014" name="Gene">
        <title>Genome-guided analysis of transformation efficiency and carbon dioxide assimilation by Moorella thermoacetica Y72.</title>
        <authorList>
            <person name="Tsukahara K."/>
            <person name="Kita A."/>
            <person name="Nakashimada Y."/>
            <person name="Hoshino T."/>
            <person name="Murakami K."/>
        </authorList>
    </citation>
    <scope>NUCLEOTIDE SEQUENCE [LARGE SCALE GENOMIC DNA]</scope>
    <source>
        <strain evidence="2">Y72</strain>
    </source>
</reference>
<keyword evidence="1" id="KW-0472">Membrane</keyword>
<dbReference type="Proteomes" id="UP000063718">
    <property type="component" value="Unassembled WGS sequence"/>
</dbReference>
<gene>
    <name evidence="2" type="ORF">MTY_2349</name>
</gene>
<keyword evidence="1" id="KW-0812">Transmembrane</keyword>
<dbReference type="EMBL" id="DF238840">
    <property type="protein sequence ID" value="GAF27008.1"/>
    <property type="molecule type" value="Genomic_DNA"/>
</dbReference>
<evidence type="ECO:0000256" key="1">
    <source>
        <dbReference type="SAM" id="Phobius"/>
    </source>
</evidence>
<dbReference type="RefSeq" id="WP_158499102.1">
    <property type="nucleotide sequence ID" value="NZ_DF238840.1"/>
</dbReference>
<organism evidence="2">
    <name type="scientific">Moorella thermoacetica Y72</name>
    <dbReference type="NCBI Taxonomy" id="1325331"/>
    <lineage>
        <taxon>Bacteria</taxon>
        <taxon>Bacillati</taxon>
        <taxon>Bacillota</taxon>
        <taxon>Clostridia</taxon>
        <taxon>Neomoorellales</taxon>
        <taxon>Neomoorellaceae</taxon>
        <taxon>Neomoorella</taxon>
    </lineage>
</organism>
<feature type="transmembrane region" description="Helical" evidence="1">
    <location>
        <begin position="20"/>
        <end position="42"/>
    </location>
</feature>